<dbReference type="Pfam" id="PF06245">
    <property type="entry name" value="DUF1015"/>
    <property type="match status" value="1"/>
</dbReference>
<accession>D9WDJ5</accession>
<dbReference type="InterPro" id="IPR008323">
    <property type="entry name" value="UCP033563"/>
</dbReference>
<sequence>MSTSGPGGQGLQLTPFRGLRYVAERVGSLAAVTSPPYDVVVRPDGLRELETADPHNIVRLILPQAGTPADRHRQAADTLRRWQADGILAPDPEPALYVYEQRDSHILQRGLIGALRLSPREEGVVLPHEEVMPHIVEDRADLMRATAANLEPLLLAYRGSGGDTGDGAAQVIERTIRHEPLLSTTTEDGFDHHLWRVTDPADLVAIAADLRNHQALIADGHHRWATYLRLREERTE</sequence>
<evidence type="ECO:0000313" key="1">
    <source>
        <dbReference type="EMBL" id="EFL27202.1"/>
    </source>
</evidence>
<protein>
    <recommendedName>
        <fullName evidence="3">DUF1015 domain-containing protein</fullName>
    </recommendedName>
</protein>
<dbReference type="PANTHER" id="PTHR36454">
    <property type="entry name" value="LMO2823 PROTEIN"/>
    <property type="match status" value="1"/>
</dbReference>
<dbReference type="AlphaFoldDB" id="D9WDJ5"/>
<dbReference type="STRING" id="457427.SSOG_06916"/>
<proteinExistence type="predicted"/>
<dbReference type="EMBL" id="GG657754">
    <property type="protein sequence ID" value="EFL27202.1"/>
    <property type="molecule type" value="Genomic_DNA"/>
</dbReference>
<dbReference type="HOGENOM" id="CLU_1177644_0_0_11"/>
<feature type="non-terminal residue" evidence="1">
    <location>
        <position position="236"/>
    </location>
</feature>
<organism evidence="1 2">
    <name type="scientific">Streptomyces himastatinicus ATCC 53653</name>
    <dbReference type="NCBI Taxonomy" id="457427"/>
    <lineage>
        <taxon>Bacteria</taxon>
        <taxon>Bacillati</taxon>
        <taxon>Actinomycetota</taxon>
        <taxon>Actinomycetes</taxon>
        <taxon>Kitasatosporales</taxon>
        <taxon>Streptomycetaceae</taxon>
        <taxon>Streptomyces</taxon>
        <taxon>Streptomyces violaceusniger group</taxon>
    </lineage>
</organism>
<evidence type="ECO:0008006" key="3">
    <source>
        <dbReference type="Google" id="ProtNLM"/>
    </source>
</evidence>
<reference evidence="1 2" key="1">
    <citation type="submission" date="2009-02" db="EMBL/GenBank/DDBJ databases">
        <title>Annotation of Streptomyces hygroscopicus strain ATCC 53653.</title>
        <authorList>
            <consortium name="The Broad Institute Genome Sequencing Platform"/>
            <consortium name="Broad Institute Microbial Sequencing Center"/>
            <person name="Fischbach M."/>
            <person name="Godfrey P."/>
            <person name="Ward D."/>
            <person name="Young S."/>
            <person name="Zeng Q."/>
            <person name="Koehrsen M."/>
            <person name="Alvarado L."/>
            <person name="Berlin A.M."/>
            <person name="Bochicchio J."/>
            <person name="Borenstein D."/>
            <person name="Chapman S.B."/>
            <person name="Chen Z."/>
            <person name="Engels R."/>
            <person name="Freedman E."/>
            <person name="Gellesch M."/>
            <person name="Goldberg J."/>
            <person name="Griggs A."/>
            <person name="Gujja S."/>
            <person name="Heilman E.R."/>
            <person name="Heiman D.I."/>
            <person name="Hepburn T.A."/>
            <person name="Howarth C."/>
            <person name="Jen D."/>
            <person name="Larson L."/>
            <person name="Lewis B."/>
            <person name="Mehta T."/>
            <person name="Park D."/>
            <person name="Pearson M."/>
            <person name="Richards J."/>
            <person name="Roberts A."/>
            <person name="Saif S."/>
            <person name="Shea T.D."/>
            <person name="Shenoy N."/>
            <person name="Sisk P."/>
            <person name="Stolte C."/>
            <person name="Sykes S.N."/>
            <person name="Thomson T."/>
            <person name="Walk T."/>
            <person name="White J."/>
            <person name="Yandava C."/>
            <person name="Straight P."/>
            <person name="Clardy J."/>
            <person name="Hung D."/>
            <person name="Kolter R."/>
            <person name="Mekalanos J."/>
            <person name="Walker S."/>
            <person name="Walsh C.T."/>
            <person name="Wieland-Brown L.C."/>
            <person name="Haas B."/>
            <person name="Nusbaum C."/>
            <person name="Birren B."/>
        </authorList>
    </citation>
    <scope>NUCLEOTIDE SEQUENCE [LARGE SCALE GENOMIC DNA]</scope>
    <source>
        <strain evidence="1 2">ATCC 53653</strain>
    </source>
</reference>
<dbReference type="Proteomes" id="UP000003963">
    <property type="component" value="Unassembled WGS sequence"/>
</dbReference>
<dbReference type="PANTHER" id="PTHR36454:SF1">
    <property type="entry name" value="DUF1015 DOMAIN-CONTAINING PROTEIN"/>
    <property type="match status" value="1"/>
</dbReference>
<evidence type="ECO:0000313" key="2">
    <source>
        <dbReference type="Proteomes" id="UP000003963"/>
    </source>
</evidence>
<name>D9WDJ5_9ACTN</name>
<dbReference type="OrthoDB" id="9781616at2"/>
<keyword evidence="2" id="KW-1185">Reference proteome</keyword>
<dbReference type="RefSeq" id="WP_009719001.1">
    <property type="nucleotide sequence ID" value="NZ_GG657754.1"/>
</dbReference>
<gene>
    <name evidence="1" type="ORF">SSOG_06916</name>
</gene>